<dbReference type="OMA" id="ICHARHA"/>
<keyword evidence="3" id="KW-0328">Glycosyltransferase</keyword>
<sequence>MASGSSSVCRPHVLMLPFPETGHINPLMDLAKYLSSCHGFLITFVNTLYNHKRILRANVGHLPSDHGLDIRMVGIPDGLSEVENRDNDVADFVKVIENVGAVLDELIRNIASECPHPVTCIISDVTAVKTIDVAQKFGIPRVAFWPPNASTHSLICHARHAASVGEFAAEDFLEKDEVVSFPGLPPMRGRHLPWAVGTKQEAQSIFKSVCRNVEALRHSEWVLCNSVYELEPTIQSLLPSGYSKVCPIGPILHADLLQKRITRENQTTTGLWTEQNECLDWLDHQSPCTVLYVSMGSIVLFVKQQLLELALGLEASGVRILWVLRADTCSPDCFPDGYIERNAKKMKIVQWCPQVSVLSHKAVGGFLTHCGWNSTLEAMAMGIPMLAWPHLADQFLNSSLIVDEWGVGIHLGEGFVRGETVEAKVKELMSQESPVRGKALQLKQVITRASIEGGSSFTNLVKFVEWLKMNCESFISIARKE</sequence>
<dbReference type="GO" id="GO:0080044">
    <property type="term" value="F:quercetin 7-O-glucosyltransferase activity"/>
    <property type="evidence" value="ECO:0007669"/>
    <property type="project" value="TreeGrafter"/>
</dbReference>
<evidence type="ECO:0000256" key="2">
    <source>
        <dbReference type="ARBA" id="ARBA00022679"/>
    </source>
</evidence>
<dbReference type="FunFam" id="3.40.50.2000:FF:000056">
    <property type="entry name" value="Glycosyltransferase"/>
    <property type="match status" value="1"/>
</dbReference>
<dbReference type="EMBL" id="CM035420">
    <property type="protein sequence ID" value="KAH7404987.1"/>
    <property type="molecule type" value="Genomic_DNA"/>
</dbReference>
<proteinExistence type="inferred from homology"/>
<comment type="caution">
    <text evidence="5">The sequence shown here is derived from an EMBL/GenBank/DDBJ whole genome shotgun (WGS) entry which is preliminary data.</text>
</comment>
<dbReference type="InterPro" id="IPR035595">
    <property type="entry name" value="UDP_glycos_trans_CS"/>
</dbReference>
<dbReference type="PANTHER" id="PTHR11926:SF1412">
    <property type="entry name" value="UDP-GLYCOSYLTRANSFERASE 83A1-LIKE"/>
    <property type="match status" value="1"/>
</dbReference>
<name>A0A8T2T707_CERRI</name>
<dbReference type="Gene3D" id="3.40.50.2000">
    <property type="entry name" value="Glycogen Phosphorylase B"/>
    <property type="match status" value="2"/>
</dbReference>
<dbReference type="SUPFAM" id="SSF53756">
    <property type="entry name" value="UDP-Glycosyltransferase/glycogen phosphorylase"/>
    <property type="match status" value="1"/>
</dbReference>
<accession>A0A8T2T707</accession>
<keyword evidence="2 3" id="KW-0808">Transferase</keyword>
<dbReference type="InterPro" id="IPR002213">
    <property type="entry name" value="UDP_glucos_trans"/>
</dbReference>
<dbReference type="AlphaFoldDB" id="A0A8T2T707"/>
<evidence type="ECO:0000313" key="5">
    <source>
        <dbReference type="EMBL" id="KAH7404987.1"/>
    </source>
</evidence>
<dbReference type="GO" id="GO:0080043">
    <property type="term" value="F:quercetin 3-O-glucosyltransferase activity"/>
    <property type="evidence" value="ECO:0007669"/>
    <property type="project" value="TreeGrafter"/>
</dbReference>
<comment type="similarity">
    <text evidence="1 3">Belongs to the UDP-glycosyltransferase family.</text>
</comment>
<dbReference type="OrthoDB" id="5835829at2759"/>
<dbReference type="Pfam" id="PF00201">
    <property type="entry name" value="UDPGT"/>
    <property type="match status" value="1"/>
</dbReference>
<dbReference type="CDD" id="cd03784">
    <property type="entry name" value="GT1_Gtf-like"/>
    <property type="match status" value="1"/>
</dbReference>
<reference evidence="5" key="1">
    <citation type="submission" date="2021-08" db="EMBL/GenBank/DDBJ databases">
        <title>WGS assembly of Ceratopteris richardii.</title>
        <authorList>
            <person name="Marchant D.B."/>
            <person name="Chen G."/>
            <person name="Jenkins J."/>
            <person name="Shu S."/>
            <person name="Leebens-Mack J."/>
            <person name="Grimwood J."/>
            <person name="Schmutz J."/>
            <person name="Soltis P."/>
            <person name="Soltis D."/>
            <person name="Chen Z.-H."/>
        </authorList>
    </citation>
    <scope>NUCLEOTIDE SEQUENCE</scope>
    <source>
        <strain evidence="5">Whitten #5841</strain>
        <tissue evidence="5">Leaf</tissue>
    </source>
</reference>
<evidence type="ECO:0000313" key="6">
    <source>
        <dbReference type="Proteomes" id="UP000825935"/>
    </source>
</evidence>
<gene>
    <name evidence="5" type="ORF">KP509_15G052300</name>
</gene>
<dbReference type="EC" id="2.4.1.-" evidence="4"/>
<dbReference type="PANTHER" id="PTHR11926">
    <property type="entry name" value="GLUCOSYL/GLUCURONOSYL TRANSFERASES"/>
    <property type="match status" value="1"/>
</dbReference>
<evidence type="ECO:0000256" key="4">
    <source>
        <dbReference type="RuleBase" id="RU362057"/>
    </source>
</evidence>
<dbReference type="Proteomes" id="UP000825935">
    <property type="component" value="Chromosome 15"/>
</dbReference>
<evidence type="ECO:0000256" key="1">
    <source>
        <dbReference type="ARBA" id="ARBA00009995"/>
    </source>
</evidence>
<keyword evidence="6" id="KW-1185">Reference proteome</keyword>
<dbReference type="PROSITE" id="PS00375">
    <property type="entry name" value="UDPGT"/>
    <property type="match status" value="1"/>
</dbReference>
<protein>
    <recommendedName>
        <fullName evidence="4">Glycosyltransferase</fullName>
        <ecNumber evidence="4">2.4.1.-</ecNumber>
    </recommendedName>
</protein>
<organism evidence="5 6">
    <name type="scientific">Ceratopteris richardii</name>
    <name type="common">Triangle waterfern</name>
    <dbReference type="NCBI Taxonomy" id="49495"/>
    <lineage>
        <taxon>Eukaryota</taxon>
        <taxon>Viridiplantae</taxon>
        <taxon>Streptophyta</taxon>
        <taxon>Embryophyta</taxon>
        <taxon>Tracheophyta</taxon>
        <taxon>Polypodiopsida</taxon>
        <taxon>Polypodiidae</taxon>
        <taxon>Polypodiales</taxon>
        <taxon>Pteridineae</taxon>
        <taxon>Pteridaceae</taxon>
        <taxon>Parkerioideae</taxon>
        <taxon>Ceratopteris</taxon>
    </lineage>
</organism>
<evidence type="ECO:0000256" key="3">
    <source>
        <dbReference type="RuleBase" id="RU003718"/>
    </source>
</evidence>